<feature type="DNA-binding region" description="OmpR/PhoB-type" evidence="9">
    <location>
        <begin position="132"/>
        <end position="231"/>
    </location>
</feature>
<feature type="domain" description="Response regulatory" evidence="10">
    <location>
        <begin position="3"/>
        <end position="116"/>
    </location>
</feature>
<dbReference type="SUPFAM" id="SSF52172">
    <property type="entry name" value="CheY-like"/>
    <property type="match status" value="1"/>
</dbReference>
<dbReference type="GO" id="GO:0000976">
    <property type="term" value="F:transcription cis-regulatory region binding"/>
    <property type="evidence" value="ECO:0007669"/>
    <property type="project" value="TreeGrafter"/>
</dbReference>
<dbReference type="GO" id="GO:0032993">
    <property type="term" value="C:protein-DNA complex"/>
    <property type="evidence" value="ECO:0007669"/>
    <property type="project" value="TreeGrafter"/>
</dbReference>
<dbReference type="InterPro" id="IPR011006">
    <property type="entry name" value="CheY-like_superfamily"/>
</dbReference>
<dbReference type="Gene3D" id="6.10.250.690">
    <property type="match status" value="1"/>
</dbReference>
<dbReference type="Pfam" id="PF00486">
    <property type="entry name" value="Trans_reg_C"/>
    <property type="match status" value="1"/>
</dbReference>
<accession>A0AA47LRJ0</accession>
<dbReference type="Proteomes" id="UP001164748">
    <property type="component" value="Chromosome"/>
</dbReference>
<keyword evidence="7" id="KW-0804">Transcription</keyword>
<comment type="subcellular location">
    <subcellularLocation>
        <location evidence="1">Cytoplasm</location>
    </subcellularLocation>
</comment>
<keyword evidence="4" id="KW-0902">Two-component regulatory system</keyword>
<dbReference type="InterPro" id="IPR036388">
    <property type="entry name" value="WH-like_DNA-bd_sf"/>
</dbReference>
<dbReference type="Gene3D" id="1.10.10.10">
    <property type="entry name" value="Winged helix-like DNA-binding domain superfamily/Winged helix DNA-binding domain"/>
    <property type="match status" value="1"/>
</dbReference>
<dbReference type="EMBL" id="CP114588">
    <property type="protein sequence ID" value="WBA08809.1"/>
    <property type="molecule type" value="Genomic_DNA"/>
</dbReference>
<dbReference type="Gene3D" id="3.40.50.2300">
    <property type="match status" value="1"/>
</dbReference>
<name>A0AA47LRJ0_9GAMM</name>
<dbReference type="SUPFAM" id="SSF46894">
    <property type="entry name" value="C-terminal effector domain of the bipartite response regulators"/>
    <property type="match status" value="1"/>
</dbReference>
<dbReference type="InterPro" id="IPR001789">
    <property type="entry name" value="Sig_transdc_resp-reg_receiver"/>
</dbReference>
<dbReference type="FunFam" id="3.40.50.2300:FF:000001">
    <property type="entry name" value="DNA-binding response regulator PhoB"/>
    <property type="match status" value="1"/>
</dbReference>
<dbReference type="PANTHER" id="PTHR48111:SF39">
    <property type="entry name" value="TRANSCRIPTIONAL REGULATORY PROTEIN CPXR"/>
    <property type="match status" value="1"/>
</dbReference>
<evidence type="ECO:0000256" key="7">
    <source>
        <dbReference type="ARBA" id="ARBA00023163"/>
    </source>
</evidence>
<feature type="domain" description="OmpR/PhoB-type" evidence="11">
    <location>
        <begin position="132"/>
        <end position="231"/>
    </location>
</feature>
<dbReference type="GO" id="GO:0000156">
    <property type="term" value="F:phosphorelay response regulator activity"/>
    <property type="evidence" value="ECO:0007669"/>
    <property type="project" value="TreeGrafter"/>
</dbReference>
<keyword evidence="6 9" id="KW-0238">DNA-binding</keyword>
<feature type="modified residue" description="4-aspartylphosphate" evidence="8">
    <location>
        <position position="52"/>
    </location>
</feature>
<evidence type="ECO:0000256" key="4">
    <source>
        <dbReference type="ARBA" id="ARBA00023012"/>
    </source>
</evidence>
<dbReference type="AlphaFoldDB" id="A0AA47LRJ0"/>
<dbReference type="SMART" id="SM00862">
    <property type="entry name" value="Trans_reg_C"/>
    <property type="match status" value="1"/>
</dbReference>
<dbReference type="Pfam" id="PF00072">
    <property type="entry name" value="Response_reg"/>
    <property type="match status" value="1"/>
</dbReference>
<gene>
    <name evidence="12" type="ORF">N8M53_00840</name>
</gene>
<evidence type="ECO:0000256" key="5">
    <source>
        <dbReference type="ARBA" id="ARBA00023015"/>
    </source>
</evidence>
<evidence type="ECO:0000256" key="6">
    <source>
        <dbReference type="ARBA" id="ARBA00023125"/>
    </source>
</evidence>
<keyword evidence="5" id="KW-0805">Transcription regulation</keyword>
<sequence length="231" mass="25722">MYQVLIIDDDTALTGLLSELLSLEGFSVRCADNGQVGLEMASASPPDIILLDVMMPVLNGMETLRQLRATSNVAILMLTARGEEVDRVMGLELGADDYLAKPFSDRELLARMRAILRRTQAVTVTEACADDEPVLAHHDVRVYPRRLETLCQDSPVDLTGMETEMLVCLLQHPGEVVSKALLSEQVLGKRLMPFDRAVDVHISNLRKKLPERLDGKPRIKTLRGKGYLWVD</sequence>
<evidence type="ECO:0000256" key="3">
    <source>
        <dbReference type="ARBA" id="ARBA00022553"/>
    </source>
</evidence>
<dbReference type="GO" id="GO:0005829">
    <property type="term" value="C:cytosol"/>
    <property type="evidence" value="ECO:0007669"/>
    <property type="project" value="TreeGrafter"/>
</dbReference>
<dbReference type="CDD" id="cd00383">
    <property type="entry name" value="trans_reg_C"/>
    <property type="match status" value="1"/>
</dbReference>
<dbReference type="PROSITE" id="PS50110">
    <property type="entry name" value="RESPONSE_REGULATORY"/>
    <property type="match status" value="1"/>
</dbReference>
<keyword evidence="3 8" id="KW-0597">Phosphoprotein</keyword>
<organism evidence="12 13">
    <name type="scientific">Salinivibrio kushneri</name>
    <dbReference type="NCBI Taxonomy" id="1908198"/>
    <lineage>
        <taxon>Bacteria</taxon>
        <taxon>Pseudomonadati</taxon>
        <taxon>Pseudomonadota</taxon>
        <taxon>Gammaproteobacteria</taxon>
        <taxon>Vibrionales</taxon>
        <taxon>Vibrionaceae</taxon>
        <taxon>Salinivibrio</taxon>
    </lineage>
</organism>
<evidence type="ECO:0000256" key="8">
    <source>
        <dbReference type="PROSITE-ProRule" id="PRU00169"/>
    </source>
</evidence>
<dbReference type="InterPro" id="IPR001867">
    <property type="entry name" value="OmpR/PhoB-type_DNA-bd"/>
</dbReference>
<evidence type="ECO:0000259" key="11">
    <source>
        <dbReference type="PROSITE" id="PS51755"/>
    </source>
</evidence>
<evidence type="ECO:0000256" key="2">
    <source>
        <dbReference type="ARBA" id="ARBA00022490"/>
    </source>
</evidence>
<dbReference type="GO" id="GO:0006355">
    <property type="term" value="P:regulation of DNA-templated transcription"/>
    <property type="evidence" value="ECO:0007669"/>
    <property type="project" value="InterPro"/>
</dbReference>
<evidence type="ECO:0000256" key="9">
    <source>
        <dbReference type="PROSITE-ProRule" id="PRU01091"/>
    </source>
</evidence>
<dbReference type="PANTHER" id="PTHR48111">
    <property type="entry name" value="REGULATOR OF RPOS"/>
    <property type="match status" value="1"/>
</dbReference>
<evidence type="ECO:0000313" key="12">
    <source>
        <dbReference type="EMBL" id="WBA08809.1"/>
    </source>
</evidence>
<evidence type="ECO:0000313" key="13">
    <source>
        <dbReference type="Proteomes" id="UP001164748"/>
    </source>
</evidence>
<dbReference type="RefSeq" id="WP_269579157.1">
    <property type="nucleotide sequence ID" value="NZ_CP114588.1"/>
</dbReference>
<dbReference type="InterPro" id="IPR016032">
    <property type="entry name" value="Sig_transdc_resp-reg_C-effctor"/>
</dbReference>
<proteinExistence type="predicted"/>
<dbReference type="InterPro" id="IPR039420">
    <property type="entry name" value="WalR-like"/>
</dbReference>
<dbReference type="SMART" id="SM00448">
    <property type="entry name" value="REC"/>
    <property type="match status" value="1"/>
</dbReference>
<keyword evidence="2" id="KW-0963">Cytoplasm</keyword>
<dbReference type="PROSITE" id="PS51755">
    <property type="entry name" value="OMPR_PHOB"/>
    <property type="match status" value="1"/>
</dbReference>
<reference evidence="12" key="1">
    <citation type="submission" date="2022-09" db="EMBL/GenBank/DDBJ databases">
        <authorList>
            <person name="Li Z.-J."/>
        </authorList>
    </citation>
    <scope>NUCLEOTIDE SEQUENCE</scope>
    <source>
        <strain evidence="12">TGB11</strain>
    </source>
</reference>
<evidence type="ECO:0000256" key="1">
    <source>
        <dbReference type="ARBA" id="ARBA00004496"/>
    </source>
</evidence>
<evidence type="ECO:0000259" key="10">
    <source>
        <dbReference type="PROSITE" id="PS50110"/>
    </source>
</evidence>
<protein>
    <submittedName>
        <fullName evidence="12">Response regulator</fullName>
    </submittedName>
</protein>